<accession>A0A7T8QWF0</accession>
<reference evidence="2" key="1">
    <citation type="submission" date="2021-01" db="EMBL/GenBank/DDBJ databases">
        <title>Caligus Genome Assembly.</title>
        <authorList>
            <person name="Gallardo-Escarate C."/>
        </authorList>
    </citation>
    <scope>NUCLEOTIDE SEQUENCE [LARGE SCALE GENOMIC DNA]</scope>
</reference>
<proteinExistence type="predicted"/>
<dbReference type="EMBL" id="CP045891">
    <property type="protein sequence ID" value="QQP57574.1"/>
    <property type="molecule type" value="Genomic_DNA"/>
</dbReference>
<name>A0A7T8QWF0_CALRO</name>
<feature type="non-terminal residue" evidence="1">
    <location>
        <position position="81"/>
    </location>
</feature>
<protein>
    <submittedName>
        <fullName evidence="1">Transposable element</fullName>
    </submittedName>
</protein>
<dbReference type="Proteomes" id="UP000595437">
    <property type="component" value="Chromosome 2"/>
</dbReference>
<gene>
    <name evidence="1" type="ORF">FKW44_002610</name>
</gene>
<sequence>INAEVEALPEVRAELPDVGLIHGSPDIIDSSFQLHKPCSQCAARWRNPGGSGSEMREATFFGPESLGPQFVSRYFWMALLV</sequence>
<evidence type="ECO:0000313" key="2">
    <source>
        <dbReference type="Proteomes" id="UP000595437"/>
    </source>
</evidence>
<keyword evidence="2" id="KW-1185">Reference proteome</keyword>
<evidence type="ECO:0000313" key="1">
    <source>
        <dbReference type="EMBL" id="QQP57574.1"/>
    </source>
</evidence>
<feature type="non-terminal residue" evidence="1">
    <location>
        <position position="1"/>
    </location>
</feature>
<organism evidence="1 2">
    <name type="scientific">Caligus rogercresseyi</name>
    <name type="common">Sea louse</name>
    <dbReference type="NCBI Taxonomy" id="217165"/>
    <lineage>
        <taxon>Eukaryota</taxon>
        <taxon>Metazoa</taxon>
        <taxon>Ecdysozoa</taxon>
        <taxon>Arthropoda</taxon>
        <taxon>Crustacea</taxon>
        <taxon>Multicrustacea</taxon>
        <taxon>Hexanauplia</taxon>
        <taxon>Copepoda</taxon>
        <taxon>Siphonostomatoida</taxon>
        <taxon>Caligidae</taxon>
        <taxon>Caligus</taxon>
    </lineage>
</organism>
<dbReference type="AlphaFoldDB" id="A0A7T8QWF0"/>